<dbReference type="SUPFAM" id="SSF81383">
    <property type="entry name" value="F-box domain"/>
    <property type="match status" value="1"/>
</dbReference>
<organism evidence="2 3">
    <name type="scientific">Absidia repens</name>
    <dbReference type="NCBI Taxonomy" id="90262"/>
    <lineage>
        <taxon>Eukaryota</taxon>
        <taxon>Fungi</taxon>
        <taxon>Fungi incertae sedis</taxon>
        <taxon>Mucoromycota</taxon>
        <taxon>Mucoromycotina</taxon>
        <taxon>Mucoromycetes</taxon>
        <taxon>Mucorales</taxon>
        <taxon>Cunninghamellaceae</taxon>
        <taxon>Absidia</taxon>
    </lineage>
</organism>
<comment type="caution">
    <text evidence="2">The sequence shown here is derived from an EMBL/GenBank/DDBJ whole genome shotgun (WGS) entry which is preliminary data.</text>
</comment>
<evidence type="ECO:0000313" key="2">
    <source>
        <dbReference type="EMBL" id="ORZ23103.1"/>
    </source>
</evidence>
<sequence>MMSLLPNEILLEIFSHMSLQQVYKMGTVCRSWQRQRDLAIYTVIRRQAKLHICASPKLKKGSMIDLALSSFNESTGMLEFKPVSPVSSAFSATSDNDHFNADIQGLRMVYSGWSHDVQPAYQKSLSPVERAQYAFHHEYNPIHQKLYLLPHYDSDNQQQRFWCGDLSVGALILLEKFAPFESVRIVLARVSIPWLLSGYPGRGPTFTKTHILKQRLKLNILGPDAGYVISNALTGTILKNDEDHGTVTRHSGTTAIGRWQHLNQELILRHIDPLVIWKYHIVQLFILGKSTLPLDEIITKIYIGEKEWEKMKPRLAKALLDKEQPSSSIRVSLTSRLRNLFHYNQY</sequence>
<dbReference type="AlphaFoldDB" id="A0A1X2IVR3"/>
<name>A0A1X2IVR3_9FUNG</name>
<dbReference type="EMBL" id="MCGE01000003">
    <property type="protein sequence ID" value="ORZ23103.1"/>
    <property type="molecule type" value="Genomic_DNA"/>
</dbReference>
<dbReference type="CDD" id="cd09917">
    <property type="entry name" value="F-box_SF"/>
    <property type="match status" value="1"/>
</dbReference>
<dbReference type="Pfam" id="PF12937">
    <property type="entry name" value="F-box-like"/>
    <property type="match status" value="1"/>
</dbReference>
<feature type="domain" description="F-box" evidence="1">
    <location>
        <begin position="1"/>
        <end position="33"/>
    </location>
</feature>
<keyword evidence="3" id="KW-1185">Reference proteome</keyword>
<dbReference type="Proteomes" id="UP000193560">
    <property type="component" value="Unassembled WGS sequence"/>
</dbReference>
<gene>
    <name evidence="2" type="ORF">BCR42DRAFT_403988</name>
</gene>
<dbReference type="Gene3D" id="1.20.1280.50">
    <property type="match status" value="1"/>
</dbReference>
<dbReference type="OrthoDB" id="2289017at2759"/>
<evidence type="ECO:0000259" key="1">
    <source>
        <dbReference type="PROSITE" id="PS50181"/>
    </source>
</evidence>
<accession>A0A1X2IVR3</accession>
<dbReference type="PROSITE" id="PS50181">
    <property type="entry name" value="FBOX"/>
    <property type="match status" value="1"/>
</dbReference>
<reference evidence="2 3" key="1">
    <citation type="submission" date="2016-07" db="EMBL/GenBank/DDBJ databases">
        <title>Pervasive Adenine N6-methylation of Active Genes in Fungi.</title>
        <authorList>
            <consortium name="DOE Joint Genome Institute"/>
            <person name="Mondo S.J."/>
            <person name="Dannebaum R.O."/>
            <person name="Kuo R.C."/>
            <person name="Labutti K."/>
            <person name="Haridas S."/>
            <person name="Kuo A."/>
            <person name="Salamov A."/>
            <person name="Ahrendt S.R."/>
            <person name="Lipzen A."/>
            <person name="Sullivan W."/>
            <person name="Andreopoulos W.B."/>
            <person name="Clum A."/>
            <person name="Lindquist E."/>
            <person name="Daum C."/>
            <person name="Ramamoorthy G.K."/>
            <person name="Gryganskyi A."/>
            <person name="Culley D."/>
            <person name="Magnuson J.K."/>
            <person name="James T.Y."/>
            <person name="O'Malley M.A."/>
            <person name="Stajich J.E."/>
            <person name="Spatafora J.W."/>
            <person name="Visel A."/>
            <person name="Grigoriev I.V."/>
        </authorList>
    </citation>
    <scope>NUCLEOTIDE SEQUENCE [LARGE SCALE GENOMIC DNA]</scope>
    <source>
        <strain evidence="2 3">NRRL 1336</strain>
    </source>
</reference>
<proteinExistence type="predicted"/>
<dbReference type="STRING" id="90262.A0A1X2IVR3"/>
<dbReference type="InterPro" id="IPR001810">
    <property type="entry name" value="F-box_dom"/>
</dbReference>
<evidence type="ECO:0000313" key="3">
    <source>
        <dbReference type="Proteomes" id="UP000193560"/>
    </source>
</evidence>
<protein>
    <recommendedName>
        <fullName evidence="1">F-box domain-containing protein</fullName>
    </recommendedName>
</protein>
<dbReference type="InterPro" id="IPR036047">
    <property type="entry name" value="F-box-like_dom_sf"/>
</dbReference>